<proteinExistence type="predicted"/>
<evidence type="ECO:0000313" key="2">
    <source>
        <dbReference type="Proteomes" id="UP000501526"/>
    </source>
</evidence>
<accession>A0A6M3SVJ6</accession>
<evidence type="ECO:0000313" key="1">
    <source>
        <dbReference type="EMBL" id="QJD49579.1"/>
    </source>
</evidence>
<name>A0A6M3SVJ6_9CAUD</name>
<dbReference type="RefSeq" id="YP_009859411.1">
    <property type="nucleotide sequence ID" value="NC_048876.1"/>
</dbReference>
<sequence>MGDAMKPTIGRIVHYHSHGTPNGEYPQAPHAAIITAVYPAGIVGLPNNGVVYVGLCILHPTGWFFNQMVPYSDEPVPGSWSWPPHVEDDNPVR</sequence>
<organism evidence="1 2">
    <name type="scientific">Gordonia phage Secretariat</name>
    <dbReference type="NCBI Taxonomy" id="2725616"/>
    <lineage>
        <taxon>Viruses</taxon>
        <taxon>Duplodnaviria</taxon>
        <taxon>Heunggongvirae</taxon>
        <taxon>Uroviricota</taxon>
        <taxon>Caudoviricetes</taxon>
        <taxon>Deejayvirinae</taxon>
        <taxon>Secretariatvirus</taxon>
        <taxon>Secretariatvirus secretariat</taxon>
    </lineage>
</organism>
<protein>
    <submittedName>
        <fullName evidence="1">Uncharacterized protein</fullName>
    </submittedName>
</protein>
<reference evidence="1 2" key="1">
    <citation type="submission" date="2020-04" db="EMBL/GenBank/DDBJ databases">
        <authorList>
            <person name="Chase M.A."/>
            <person name="Coleman C.N."/>
            <person name="Cunha M.O."/>
            <person name="Daffner M."/>
            <person name="Deam C.J."/>
            <person name="Deloso L.J."/>
            <person name="Desomma A.M."/>
            <person name="Gallardo J."/>
            <person name="Horne M.E."/>
            <person name="Kanahan O.P."/>
            <person name="Lam V."/>
            <person name="Morgan R.T."/>
            <person name="Mustor E.M."/>
            <person name="Ricardo-Iglesias M."/>
            <person name="Sartorio C.J."/>
            <person name="Sciacchitano A.R."/>
            <person name="Tvenstrup A.W."/>
            <person name="Wood A.R."/>
            <person name="Pollenz R.S."/>
            <person name="Garlena R.A."/>
            <person name="Russell D.A."/>
            <person name="Pope W.H."/>
            <person name="Jacobs-Sera D."/>
            <person name="Hatfull G.F."/>
        </authorList>
    </citation>
    <scope>NUCLEOTIDE SEQUENCE [LARGE SCALE GENOMIC DNA]</scope>
</reference>
<dbReference type="EMBL" id="MT310850">
    <property type="protein sequence ID" value="QJD49579.1"/>
    <property type="molecule type" value="Genomic_DNA"/>
</dbReference>
<keyword evidence="2" id="KW-1185">Reference proteome</keyword>
<dbReference type="GeneID" id="55630596"/>
<dbReference type="KEGG" id="vg:55630596"/>
<dbReference type="Proteomes" id="UP000501526">
    <property type="component" value="Segment"/>
</dbReference>
<gene>
    <name evidence="1" type="primary">1</name>
    <name evidence="1" type="ORF">SEA_SECRETARIAT_1</name>
</gene>